<dbReference type="PANTHER" id="PTHR10824">
    <property type="entry name" value="ACYL-COENZYME A THIOESTERASE-RELATED"/>
    <property type="match status" value="1"/>
</dbReference>
<protein>
    <submittedName>
        <fullName evidence="5">Uncharacterized protein</fullName>
    </submittedName>
</protein>
<dbReference type="GO" id="GO:0006637">
    <property type="term" value="P:acyl-CoA metabolic process"/>
    <property type="evidence" value="ECO:0007669"/>
    <property type="project" value="InterPro"/>
</dbReference>
<evidence type="ECO:0000259" key="3">
    <source>
        <dbReference type="Pfam" id="PF04775"/>
    </source>
</evidence>
<dbReference type="RefSeq" id="XP_066917005.1">
    <property type="nucleotide sequence ID" value="XM_067060904.1"/>
</dbReference>
<dbReference type="Pfam" id="PF04775">
    <property type="entry name" value="Bile_Hydr_Trans"/>
    <property type="match status" value="1"/>
</dbReference>
<keyword evidence="6" id="KW-1185">Reference proteome</keyword>
<dbReference type="Pfam" id="PF08840">
    <property type="entry name" value="BAAT_C"/>
    <property type="match status" value="1"/>
</dbReference>
<dbReference type="InterPro" id="IPR042490">
    <property type="entry name" value="Thio_Ohase/BAAT_N"/>
</dbReference>
<dbReference type="PANTHER" id="PTHR10824:SF4">
    <property type="entry name" value="ACYL-COENZYME A THIOESTERASE 1-LIKE"/>
    <property type="match status" value="1"/>
</dbReference>
<dbReference type="GeneID" id="136804197"/>
<dbReference type="PIRSF" id="PIRSF016521">
    <property type="entry name" value="Acyl-CoA_hydro"/>
    <property type="match status" value="1"/>
</dbReference>
<dbReference type="Gene3D" id="3.40.50.1820">
    <property type="entry name" value="alpha/beta hydrolase"/>
    <property type="match status" value="1"/>
</dbReference>
<dbReference type="GO" id="GO:0047617">
    <property type="term" value="F:fatty acyl-CoA hydrolase activity"/>
    <property type="evidence" value="ECO:0007669"/>
    <property type="project" value="TreeGrafter"/>
</dbReference>
<dbReference type="Proteomes" id="UP000594262">
    <property type="component" value="Unplaced"/>
</dbReference>
<evidence type="ECO:0000313" key="5">
    <source>
        <dbReference type="EnsemblMetazoa" id="CLYHEMP006532.1"/>
    </source>
</evidence>
<dbReference type="InterPro" id="IPR029058">
    <property type="entry name" value="AB_hydrolase_fold"/>
</dbReference>
<organism evidence="5 6">
    <name type="scientific">Clytia hemisphaerica</name>
    <dbReference type="NCBI Taxonomy" id="252671"/>
    <lineage>
        <taxon>Eukaryota</taxon>
        <taxon>Metazoa</taxon>
        <taxon>Cnidaria</taxon>
        <taxon>Hydrozoa</taxon>
        <taxon>Hydroidolina</taxon>
        <taxon>Leptothecata</taxon>
        <taxon>Obeliida</taxon>
        <taxon>Clytiidae</taxon>
        <taxon>Clytia</taxon>
    </lineage>
</organism>
<feature type="active site" description="Charge relay system" evidence="2">
    <location>
        <position position="241"/>
    </location>
</feature>
<evidence type="ECO:0000256" key="2">
    <source>
        <dbReference type="PIRSR" id="PIRSR016521-1"/>
    </source>
</evidence>
<feature type="domain" description="BAAT/Acyl-CoA thioester hydrolase C-terminal" evidence="4">
    <location>
        <begin position="213"/>
        <end position="427"/>
    </location>
</feature>
<reference evidence="5" key="1">
    <citation type="submission" date="2021-01" db="UniProtKB">
        <authorList>
            <consortium name="EnsemblMetazoa"/>
        </authorList>
    </citation>
    <scope>IDENTIFICATION</scope>
</reference>
<dbReference type="InterPro" id="IPR006862">
    <property type="entry name" value="Thio_Ohase/aa_AcTrfase"/>
</dbReference>
<dbReference type="EnsemblMetazoa" id="CLYHEMT006532.1">
    <property type="protein sequence ID" value="CLYHEMP006532.1"/>
    <property type="gene ID" value="CLYHEMG006532"/>
</dbReference>
<evidence type="ECO:0000259" key="4">
    <source>
        <dbReference type="Pfam" id="PF08840"/>
    </source>
</evidence>
<dbReference type="AlphaFoldDB" id="A0A7M5WRL8"/>
<dbReference type="SUPFAM" id="SSF53474">
    <property type="entry name" value="alpha/beta-Hydrolases"/>
    <property type="match status" value="1"/>
</dbReference>
<sequence length="432" mass="48649">MRTIEITPNPSMMDEEIQIVIKNLYSGQHITVYSQVQERKTLFRSHAHFIADLNGVVNLASDNSFGGCYTGVSPMGILWSLQPVNEKGGFKPARYLPRKVMDPQEFVLRVYDGHLNMKEIDRYHKEGKLLAEDTVLRKFCSDGIIRHEVNHGRLRGVIFKPKGPGPFKGVIDMYGGNGGIVEFRAALLASHGFVAYTLPYFKYKDLPEDIPDVEIEYFIEAIQYFQTLDYVHPGISLIGLSFGGGLIVFLSTMANLGITGVVPIGAPHYIQFPMKWKGGFYPDPQKCDLTDFDGCDFEPDEYGGIYGASLIYGESCDHYTTPIEKCSKSTKYLFIVGLQDGNIDAKRSFEVLNQRMIKHNKENQVIALVYPKTGHFVDPPHMPQTVFGLYFAQYDTIFRCGGTLQENNAACRHSWKAMLQFLNRNTGSSSKL</sequence>
<dbReference type="OrthoDB" id="6347013at2759"/>
<proteinExistence type="inferred from homology"/>
<dbReference type="InterPro" id="IPR016662">
    <property type="entry name" value="Acyl-CoA_thioEstase_long-chain"/>
</dbReference>
<accession>A0A7M5WRL8</accession>
<feature type="active site" description="Charge relay system" evidence="2">
    <location>
        <position position="375"/>
    </location>
</feature>
<dbReference type="Gene3D" id="2.60.40.2240">
    <property type="entry name" value="Acyl-CoA thioester hydrolase/BAAT N-terminal domain"/>
    <property type="match status" value="1"/>
</dbReference>
<feature type="domain" description="Acyl-CoA thioester hydrolase/bile acid-CoA amino acid N-acetyltransferase" evidence="3">
    <location>
        <begin position="14"/>
        <end position="150"/>
    </location>
</feature>
<feature type="active site" description="Charge relay system" evidence="2">
    <location>
        <position position="340"/>
    </location>
</feature>
<name>A0A7M5WRL8_9CNID</name>
<evidence type="ECO:0000256" key="1">
    <source>
        <dbReference type="ARBA" id="ARBA00006538"/>
    </source>
</evidence>
<comment type="similarity">
    <text evidence="1">Belongs to the C/M/P thioester hydrolase family.</text>
</comment>
<evidence type="ECO:0000313" key="6">
    <source>
        <dbReference type="Proteomes" id="UP000594262"/>
    </source>
</evidence>
<dbReference type="GO" id="GO:0006631">
    <property type="term" value="P:fatty acid metabolic process"/>
    <property type="evidence" value="ECO:0007669"/>
    <property type="project" value="TreeGrafter"/>
</dbReference>
<dbReference type="InterPro" id="IPR014940">
    <property type="entry name" value="BAAT_C"/>
</dbReference>